<dbReference type="Pfam" id="PF04138">
    <property type="entry name" value="GtrA_DPMS_TM"/>
    <property type="match status" value="1"/>
</dbReference>
<evidence type="ECO:0000256" key="21">
    <source>
        <dbReference type="ARBA" id="ARBA00083744"/>
    </source>
</evidence>
<dbReference type="GO" id="GO:0016020">
    <property type="term" value="C:membrane"/>
    <property type="evidence" value="ECO:0007669"/>
    <property type="project" value="UniProtKB-SubCell"/>
</dbReference>
<dbReference type="Gene3D" id="3.90.550.10">
    <property type="entry name" value="Spore Coat Polysaccharide Biosynthesis Protein SpsA, Chain A"/>
    <property type="match status" value="1"/>
</dbReference>
<comment type="cofactor">
    <cofactor evidence="2">
        <name>Mn(2+)</name>
        <dbReference type="ChEBI" id="CHEBI:29035"/>
    </cofactor>
</comment>
<dbReference type="EMBL" id="BGKI01000002">
    <property type="protein sequence ID" value="GBH33756.1"/>
    <property type="molecule type" value="Genomic_DNA"/>
</dbReference>
<dbReference type="FunFam" id="3.90.550.10:FF:000119">
    <property type="entry name" value="Dolichol-phosphate mannosyltransferase subunit 1"/>
    <property type="match status" value="1"/>
</dbReference>
<evidence type="ECO:0000256" key="4">
    <source>
        <dbReference type="ARBA" id="ARBA00004141"/>
    </source>
</evidence>
<dbReference type="Pfam" id="PF00535">
    <property type="entry name" value="Glycos_transf_2"/>
    <property type="match status" value="1"/>
</dbReference>
<evidence type="ECO:0000313" key="25">
    <source>
        <dbReference type="EMBL" id="GBH33756.1"/>
    </source>
</evidence>
<keyword evidence="14 22" id="KW-1133">Transmembrane helix</keyword>
<evidence type="ECO:0000256" key="9">
    <source>
        <dbReference type="ARBA" id="ARBA00022676"/>
    </source>
</evidence>
<feature type="transmembrane region" description="Helical" evidence="22">
    <location>
        <begin position="348"/>
        <end position="368"/>
    </location>
</feature>
<name>A0A2S2KQ09_9ARCH</name>
<keyword evidence="11 22" id="KW-0812">Transmembrane</keyword>
<protein>
    <recommendedName>
        <fullName evidence="18">Dolichol-phosphate mannosyltransferase</fullName>
        <ecNumber evidence="8">2.4.1.83</ecNumber>
    </recommendedName>
    <alternativeName>
        <fullName evidence="20">Dolichol-phosphate mannose synthase</fullName>
    </alternativeName>
    <alternativeName>
        <fullName evidence="19">Dolichyl-phosphate beta-D-mannosyltransferase</fullName>
    </alternativeName>
    <alternativeName>
        <fullName evidence="21">Mannose-P-dolichol synthase</fullName>
    </alternativeName>
</protein>
<comment type="subcellular location">
    <subcellularLocation>
        <location evidence="5">Endomembrane system</location>
    </subcellularLocation>
    <subcellularLocation>
        <location evidence="4">Membrane</location>
        <topology evidence="4">Multi-pass membrane protein</topology>
    </subcellularLocation>
</comment>
<keyword evidence="12" id="KW-0479">Metal-binding</keyword>
<sequence>MLQSTEISIIVPTYNESKNICGILEHIQKSIPKNLKAETIVVDDNSPDKTAKIAEDYFYSIKEKTDHTINVIKRKAKNGLSSAILNGIQHAAGNTIVVMDSDFSHPPHIIPKMIETLRQTRCDIVIASRYIKGGSIQGWPFKRKLMSKIATGIAKRGLGIQPHDPMSGFFMFKKNIIKGLKFDAIGYKMLLEILVKTKGAKIQEVPYTFTDRQEGASKLGASTVLDYCKSVWKLYKYGRSIKERRISVRFLSKAARFFTVGASGLGVNYLASMLFSLSADMWYIHATMMGIAFSITSNFVLNKYWTFEDKDFSAKRTITQYGKFAGFSSIGALVQLGMVYYLVDEGGISYPISLVLAVAVAAFSNFILNKKWTFKEKVWS</sequence>
<evidence type="ECO:0000256" key="18">
    <source>
        <dbReference type="ARBA" id="ARBA00074878"/>
    </source>
</evidence>
<evidence type="ECO:0000259" key="23">
    <source>
        <dbReference type="Pfam" id="PF00535"/>
    </source>
</evidence>
<evidence type="ECO:0000256" key="1">
    <source>
        <dbReference type="ARBA" id="ARBA00001913"/>
    </source>
</evidence>
<organism evidence="25 26">
    <name type="scientific">Nitrosopumilus zosterae</name>
    <dbReference type="NCBI Taxonomy" id="718286"/>
    <lineage>
        <taxon>Archaea</taxon>
        <taxon>Nitrososphaerota</taxon>
        <taxon>Nitrososphaeria</taxon>
        <taxon>Nitrosopumilales</taxon>
        <taxon>Nitrosopumilaceae</taxon>
        <taxon>Nitrosopumilus</taxon>
    </lineage>
</organism>
<dbReference type="GO" id="GO:0006506">
    <property type="term" value="P:GPI anchor biosynthetic process"/>
    <property type="evidence" value="ECO:0007669"/>
    <property type="project" value="TreeGrafter"/>
</dbReference>
<dbReference type="InterPro" id="IPR039528">
    <property type="entry name" value="DPM1-like"/>
</dbReference>
<evidence type="ECO:0000256" key="14">
    <source>
        <dbReference type="ARBA" id="ARBA00022989"/>
    </source>
</evidence>
<dbReference type="InterPro" id="IPR007267">
    <property type="entry name" value="GtrA_DPMS_TM"/>
</dbReference>
<dbReference type="GO" id="GO:0046872">
    <property type="term" value="F:metal ion binding"/>
    <property type="evidence" value="ECO:0007669"/>
    <property type="project" value="UniProtKB-KW"/>
</dbReference>
<evidence type="ECO:0000256" key="15">
    <source>
        <dbReference type="ARBA" id="ARBA00023136"/>
    </source>
</evidence>
<dbReference type="CDD" id="cd06442">
    <property type="entry name" value="DPM1_like"/>
    <property type="match status" value="1"/>
</dbReference>
<dbReference type="EC" id="2.4.1.83" evidence="8"/>
<comment type="cofactor">
    <cofactor evidence="3">
        <name>Mg(2+)</name>
        <dbReference type="ChEBI" id="CHEBI:18420"/>
    </cofactor>
</comment>
<evidence type="ECO:0000256" key="13">
    <source>
        <dbReference type="ARBA" id="ARBA00022842"/>
    </source>
</evidence>
<evidence type="ECO:0000256" key="3">
    <source>
        <dbReference type="ARBA" id="ARBA00001946"/>
    </source>
</evidence>
<feature type="domain" description="GtrA/DPMS transmembrane" evidence="24">
    <location>
        <begin position="256"/>
        <end position="374"/>
    </location>
</feature>
<evidence type="ECO:0000256" key="17">
    <source>
        <dbReference type="ARBA" id="ARBA00053724"/>
    </source>
</evidence>
<accession>A0A2S2KQ09</accession>
<evidence type="ECO:0000259" key="24">
    <source>
        <dbReference type="Pfam" id="PF04138"/>
    </source>
</evidence>
<feature type="domain" description="Glycosyltransferase 2-like" evidence="23">
    <location>
        <begin position="8"/>
        <end position="178"/>
    </location>
</feature>
<keyword evidence="15 22" id="KW-0472">Membrane</keyword>
<keyword evidence="26" id="KW-1185">Reference proteome</keyword>
<evidence type="ECO:0000313" key="26">
    <source>
        <dbReference type="Proteomes" id="UP000245829"/>
    </source>
</evidence>
<dbReference type="GO" id="GO:0012505">
    <property type="term" value="C:endomembrane system"/>
    <property type="evidence" value="ECO:0007669"/>
    <property type="project" value="UniProtKB-SubCell"/>
</dbReference>
<keyword evidence="16" id="KW-0464">Manganese</keyword>
<comment type="similarity">
    <text evidence="7">Belongs to the glycosyltransferase 2 family.</text>
</comment>
<comment type="function">
    <text evidence="17">Transfers mannose from GDP-mannose to dolichol monophosphate to form dolichol phosphate mannose (Dol-P-Man) which is the mannosyl donor in pathways leading to N-glycosylation, glycosyl phosphatidylinositol membrane anchoring, and O-mannosylation of proteins.</text>
</comment>
<evidence type="ECO:0000256" key="16">
    <source>
        <dbReference type="ARBA" id="ARBA00023211"/>
    </source>
</evidence>
<keyword evidence="9" id="KW-0328">Glycosyltransferase</keyword>
<comment type="cofactor">
    <cofactor evidence="1">
        <name>Ca(2+)</name>
        <dbReference type="ChEBI" id="CHEBI:29108"/>
    </cofactor>
</comment>
<dbReference type="InterPro" id="IPR001173">
    <property type="entry name" value="Glyco_trans_2-like"/>
</dbReference>
<evidence type="ECO:0000256" key="11">
    <source>
        <dbReference type="ARBA" id="ARBA00022692"/>
    </source>
</evidence>
<evidence type="ECO:0000256" key="7">
    <source>
        <dbReference type="ARBA" id="ARBA00006739"/>
    </source>
</evidence>
<reference evidence="25 26" key="1">
    <citation type="submission" date="2018-05" db="EMBL/GenBank/DDBJ databases">
        <title>genome sequencing of Nitrosopumilus sp. NM25.</title>
        <authorList>
            <person name="Mori K."/>
            <person name="Nakagawa T."/>
        </authorList>
    </citation>
    <scope>NUCLEOTIDE SEQUENCE [LARGE SCALE GENOMIC DNA]</scope>
    <source>
        <strain evidence="25 26">NM25</strain>
    </source>
</reference>
<keyword evidence="13" id="KW-0460">Magnesium</keyword>
<evidence type="ECO:0000256" key="2">
    <source>
        <dbReference type="ARBA" id="ARBA00001936"/>
    </source>
</evidence>
<dbReference type="SUPFAM" id="SSF53448">
    <property type="entry name" value="Nucleotide-diphospho-sugar transferases"/>
    <property type="match status" value="1"/>
</dbReference>
<dbReference type="GO" id="GO:0004582">
    <property type="term" value="F:dolichyl-phosphate beta-D-mannosyltransferase activity"/>
    <property type="evidence" value="ECO:0007669"/>
    <property type="project" value="UniProtKB-EC"/>
</dbReference>
<evidence type="ECO:0000256" key="12">
    <source>
        <dbReference type="ARBA" id="ARBA00022723"/>
    </source>
</evidence>
<dbReference type="Proteomes" id="UP000245829">
    <property type="component" value="Unassembled WGS sequence"/>
</dbReference>
<evidence type="ECO:0000256" key="5">
    <source>
        <dbReference type="ARBA" id="ARBA00004308"/>
    </source>
</evidence>
<dbReference type="GO" id="GO:0000271">
    <property type="term" value="P:polysaccharide biosynthetic process"/>
    <property type="evidence" value="ECO:0007669"/>
    <property type="project" value="InterPro"/>
</dbReference>
<feature type="transmembrane region" description="Helical" evidence="22">
    <location>
        <begin position="321"/>
        <end position="342"/>
    </location>
</feature>
<evidence type="ECO:0000256" key="6">
    <source>
        <dbReference type="ARBA" id="ARBA00004922"/>
    </source>
</evidence>
<evidence type="ECO:0000256" key="10">
    <source>
        <dbReference type="ARBA" id="ARBA00022679"/>
    </source>
</evidence>
<dbReference type="PANTHER" id="PTHR43398:SF1">
    <property type="entry name" value="DOLICHOL-PHOSPHATE MANNOSYLTRANSFERASE SUBUNIT 1"/>
    <property type="match status" value="1"/>
</dbReference>
<evidence type="ECO:0000256" key="8">
    <source>
        <dbReference type="ARBA" id="ARBA00012704"/>
    </source>
</evidence>
<dbReference type="InterPro" id="IPR029044">
    <property type="entry name" value="Nucleotide-diphossugar_trans"/>
</dbReference>
<proteinExistence type="inferred from homology"/>
<comment type="caution">
    <text evidence="25">The sequence shown here is derived from an EMBL/GenBank/DDBJ whole genome shotgun (WGS) entry which is preliminary data.</text>
</comment>
<comment type="pathway">
    <text evidence="6">Protein modification; protein glycosylation.</text>
</comment>
<gene>
    <name evidence="25" type="ORF">NZNM25_05470</name>
</gene>
<evidence type="ECO:0000256" key="19">
    <source>
        <dbReference type="ARBA" id="ARBA00082336"/>
    </source>
</evidence>
<evidence type="ECO:0000256" key="20">
    <source>
        <dbReference type="ARBA" id="ARBA00082614"/>
    </source>
</evidence>
<evidence type="ECO:0000256" key="22">
    <source>
        <dbReference type="SAM" id="Phobius"/>
    </source>
</evidence>
<dbReference type="PANTHER" id="PTHR43398">
    <property type="entry name" value="DOLICHOL-PHOSPHATE MANNOSYLTRANSFERASE SUBUNIT 1"/>
    <property type="match status" value="1"/>
</dbReference>
<dbReference type="AlphaFoldDB" id="A0A2S2KQ09"/>
<feature type="transmembrane region" description="Helical" evidence="22">
    <location>
        <begin position="254"/>
        <end position="275"/>
    </location>
</feature>
<keyword evidence="10" id="KW-0808">Transferase</keyword>
<feature type="transmembrane region" description="Helical" evidence="22">
    <location>
        <begin position="281"/>
        <end position="301"/>
    </location>
</feature>
<dbReference type="GO" id="GO:0006488">
    <property type="term" value="P:dolichol-linked oligosaccharide biosynthetic process"/>
    <property type="evidence" value="ECO:0007669"/>
    <property type="project" value="TreeGrafter"/>
</dbReference>
<dbReference type="GO" id="GO:0035269">
    <property type="term" value="P:protein O-linked glycosylation via mannose"/>
    <property type="evidence" value="ECO:0007669"/>
    <property type="project" value="TreeGrafter"/>
</dbReference>